<dbReference type="OrthoDB" id="3240550at2"/>
<dbReference type="EMBL" id="NEWD01000027">
    <property type="protein sequence ID" value="OXM99897.1"/>
    <property type="molecule type" value="Genomic_DNA"/>
</dbReference>
<comment type="caution">
    <text evidence="1">The sequence shown here is derived from an EMBL/GenBank/DDBJ whole genome shotgun (WGS) entry which is preliminary data.</text>
</comment>
<evidence type="ECO:0000313" key="1">
    <source>
        <dbReference type="EMBL" id="OXM99897.1"/>
    </source>
</evidence>
<dbReference type="AlphaFoldDB" id="A0A229VW91"/>
<name>A0A229VW91_9BIFI</name>
<accession>A0A229VW91</accession>
<proteinExistence type="predicted"/>
<evidence type="ECO:0000313" key="2">
    <source>
        <dbReference type="Proteomes" id="UP000215433"/>
    </source>
</evidence>
<dbReference type="Proteomes" id="UP000215433">
    <property type="component" value="Unassembled WGS sequence"/>
</dbReference>
<keyword evidence="2" id="KW-1185">Reference proteome</keyword>
<reference evidence="1 2" key="1">
    <citation type="submission" date="2017-05" db="EMBL/GenBank/DDBJ databases">
        <title>Bifidobacterium vansinderenii sp. nov.</title>
        <authorList>
            <person name="Lugli G.A."/>
            <person name="Duranti S."/>
            <person name="Mangifesta M."/>
        </authorList>
    </citation>
    <scope>NUCLEOTIDE SEQUENCE [LARGE SCALE GENOMIC DNA]</scope>
    <source>
        <strain evidence="1 2">Tam10B</strain>
    </source>
</reference>
<organism evidence="1 2">
    <name type="scientific">Bifidobacterium vansinderenii</name>
    <dbReference type="NCBI Taxonomy" id="1984871"/>
    <lineage>
        <taxon>Bacteria</taxon>
        <taxon>Bacillati</taxon>
        <taxon>Actinomycetota</taxon>
        <taxon>Actinomycetes</taxon>
        <taxon>Bifidobacteriales</taxon>
        <taxon>Bifidobacteriaceae</taxon>
        <taxon>Bifidobacterium</taxon>
    </lineage>
</organism>
<protein>
    <submittedName>
        <fullName evidence="1">Uncharacterized protein</fullName>
    </submittedName>
</protein>
<gene>
    <name evidence="1" type="ORF">Tam10B_1860</name>
</gene>
<sequence length="89" mass="10173">MGIYTTEPHHVLTTDDIIHDYARAFASDPDDIDERTRQFLQWLKRHDRAAMAQAWTLGTIYGMNAVKAAADSVRIDPINENPYIGKENQ</sequence>
<dbReference type="RefSeq" id="WP_093960991.1">
    <property type="nucleotide sequence ID" value="NZ_NEWD01000027.1"/>
</dbReference>